<proteinExistence type="predicted"/>
<protein>
    <submittedName>
        <fullName evidence="1">2393_t:CDS:1</fullName>
    </submittedName>
</protein>
<feature type="non-terminal residue" evidence="1">
    <location>
        <position position="129"/>
    </location>
</feature>
<comment type="caution">
    <text evidence="1">The sequence shown here is derived from an EMBL/GenBank/DDBJ whole genome shotgun (WGS) entry which is preliminary data.</text>
</comment>
<feature type="non-terminal residue" evidence="1">
    <location>
        <position position="1"/>
    </location>
</feature>
<name>A0A9N9NXX3_9GLOM</name>
<keyword evidence="2" id="KW-1185">Reference proteome</keyword>
<reference evidence="1" key="1">
    <citation type="submission" date="2021-06" db="EMBL/GenBank/DDBJ databases">
        <authorList>
            <person name="Kallberg Y."/>
            <person name="Tangrot J."/>
            <person name="Rosling A."/>
        </authorList>
    </citation>
    <scope>NUCLEOTIDE SEQUENCE</scope>
    <source>
        <strain evidence="1">UK204</strain>
    </source>
</reference>
<evidence type="ECO:0000313" key="1">
    <source>
        <dbReference type="EMBL" id="CAG8770547.1"/>
    </source>
</evidence>
<dbReference type="AlphaFoldDB" id="A0A9N9NXX3"/>
<dbReference type="EMBL" id="CAJVPQ010027176">
    <property type="protein sequence ID" value="CAG8770547.1"/>
    <property type="molecule type" value="Genomic_DNA"/>
</dbReference>
<sequence>PISITQDDDFFNILNSSDEEFETDNESIFSNNDVDFDETISNYETIEDSNSNKNISKYNELEDQNSLNKKSNEDYLHTNYNPIDIDHNPPIINSNEVTKWELLRSFNDVKFADFPSTLYRDDRLIGIEN</sequence>
<gene>
    <name evidence="1" type="ORF">FCALED_LOCUS17512</name>
</gene>
<organism evidence="1 2">
    <name type="scientific">Funneliformis caledonium</name>
    <dbReference type="NCBI Taxonomy" id="1117310"/>
    <lineage>
        <taxon>Eukaryota</taxon>
        <taxon>Fungi</taxon>
        <taxon>Fungi incertae sedis</taxon>
        <taxon>Mucoromycota</taxon>
        <taxon>Glomeromycotina</taxon>
        <taxon>Glomeromycetes</taxon>
        <taxon>Glomerales</taxon>
        <taxon>Glomeraceae</taxon>
        <taxon>Funneliformis</taxon>
    </lineage>
</organism>
<accession>A0A9N9NXX3</accession>
<dbReference type="OrthoDB" id="10646634at2759"/>
<dbReference type="Proteomes" id="UP000789570">
    <property type="component" value="Unassembled WGS sequence"/>
</dbReference>
<evidence type="ECO:0000313" key="2">
    <source>
        <dbReference type="Proteomes" id="UP000789570"/>
    </source>
</evidence>